<dbReference type="Gene3D" id="3.30.540.10">
    <property type="entry name" value="Fructose-1,6-Bisphosphatase, subunit A, domain 1"/>
    <property type="match status" value="1"/>
</dbReference>
<keyword evidence="5" id="KW-0460">Magnesium</keyword>
<comment type="caution">
    <text evidence="6">The sequence shown here is derived from an EMBL/GenBank/DDBJ whole genome shotgun (WGS) entry which is preliminary data.</text>
</comment>
<proteinExistence type="inferred from homology"/>
<accession>A0ABQ5VAT4</accession>
<dbReference type="EMBL" id="BSNK01000002">
    <property type="protein sequence ID" value="GLQ24631.1"/>
    <property type="molecule type" value="Genomic_DNA"/>
</dbReference>
<gene>
    <name evidence="6" type="ORF">GCM10007853_25050</name>
</gene>
<name>A0ABQ5VAT4_9PROT</name>
<evidence type="ECO:0000256" key="1">
    <source>
        <dbReference type="ARBA" id="ARBA00001946"/>
    </source>
</evidence>
<evidence type="ECO:0000256" key="5">
    <source>
        <dbReference type="ARBA" id="ARBA00022842"/>
    </source>
</evidence>
<reference evidence="6" key="1">
    <citation type="journal article" date="2014" name="Int. J. Syst. Evol. Microbiol.">
        <title>Complete genome of a new Firmicutes species belonging to the dominant human colonic microbiota ('Ruminococcus bicirculans') reveals two chromosomes and a selective capacity to utilize plant glucans.</title>
        <authorList>
            <consortium name="NISC Comparative Sequencing Program"/>
            <person name="Wegmann U."/>
            <person name="Louis P."/>
            <person name="Goesmann A."/>
            <person name="Henrissat B."/>
            <person name="Duncan S.H."/>
            <person name="Flint H.J."/>
        </authorList>
    </citation>
    <scope>NUCLEOTIDE SEQUENCE</scope>
    <source>
        <strain evidence="6">NBRC 108219</strain>
    </source>
</reference>
<dbReference type="Gene3D" id="3.40.190.80">
    <property type="match status" value="1"/>
</dbReference>
<evidence type="ECO:0000313" key="7">
    <source>
        <dbReference type="Proteomes" id="UP001161391"/>
    </source>
</evidence>
<keyword evidence="3" id="KW-0479">Metal-binding</keyword>
<evidence type="ECO:0000313" key="6">
    <source>
        <dbReference type="EMBL" id="GLQ24631.1"/>
    </source>
</evidence>
<dbReference type="Pfam" id="PF00459">
    <property type="entry name" value="Inositol_P"/>
    <property type="match status" value="1"/>
</dbReference>
<protein>
    <submittedName>
        <fullName evidence="6">Histidinol-phosphatase</fullName>
    </submittedName>
</protein>
<dbReference type="Proteomes" id="UP001161391">
    <property type="component" value="Unassembled WGS sequence"/>
</dbReference>
<evidence type="ECO:0000256" key="3">
    <source>
        <dbReference type="ARBA" id="ARBA00022723"/>
    </source>
</evidence>
<evidence type="ECO:0000256" key="2">
    <source>
        <dbReference type="ARBA" id="ARBA00009759"/>
    </source>
</evidence>
<dbReference type="PRINTS" id="PR00377">
    <property type="entry name" value="IMPHPHTASES"/>
</dbReference>
<dbReference type="InterPro" id="IPR000760">
    <property type="entry name" value="Inositol_monophosphatase-like"/>
</dbReference>
<comment type="cofactor">
    <cofactor evidence="1">
        <name>Mg(2+)</name>
        <dbReference type="ChEBI" id="CHEBI:18420"/>
    </cofactor>
</comment>
<dbReference type="SUPFAM" id="SSF56655">
    <property type="entry name" value="Carbohydrate phosphatase"/>
    <property type="match status" value="1"/>
</dbReference>
<sequence>MTAISDRLAFFDTLSDAARAITLPLFRSGVSAQNKAPSEGKPGYDPVTQADVEAERELRRLIRAQFPDDSIEGEELPDHVGSNAFSWTLDPIDGTRGFVAGVPVWSTLIALSQDDQPVLGLVDLPAMGIRALGDLSNKPTSTLIRDDGTSTPLSVRTIERLSDARLGCTQPFGMFGPGELAAYKIIQSGVAFSRLGLDAFGYVLLAQGRMDLVIEAEMKPCDVRALMPVVIGAGGVITDWHGGNPKDGPRLVACGSPDLMPELYTYLGRAMT</sequence>
<organism evidence="6 7">
    <name type="scientific">Algimonas ampicilliniresistens</name>
    <dbReference type="NCBI Taxonomy" id="1298735"/>
    <lineage>
        <taxon>Bacteria</taxon>
        <taxon>Pseudomonadati</taxon>
        <taxon>Pseudomonadota</taxon>
        <taxon>Alphaproteobacteria</taxon>
        <taxon>Maricaulales</taxon>
        <taxon>Robiginitomaculaceae</taxon>
        <taxon>Algimonas</taxon>
    </lineage>
</organism>
<reference evidence="6" key="2">
    <citation type="submission" date="2023-01" db="EMBL/GenBank/DDBJ databases">
        <title>Draft genome sequence of Algimonas ampicilliniresistens strain NBRC 108219.</title>
        <authorList>
            <person name="Sun Q."/>
            <person name="Mori K."/>
        </authorList>
    </citation>
    <scope>NUCLEOTIDE SEQUENCE</scope>
    <source>
        <strain evidence="6">NBRC 108219</strain>
    </source>
</reference>
<dbReference type="InterPro" id="IPR051090">
    <property type="entry name" value="Inositol_monoP_superfamily"/>
</dbReference>
<keyword evidence="4" id="KW-0378">Hydrolase</keyword>
<dbReference type="PANTHER" id="PTHR43200:SF6">
    <property type="entry name" value="3'(2'),5'-BISPHOSPHATE NUCLEOTIDASE"/>
    <property type="match status" value="1"/>
</dbReference>
<comment type="similarity">
    <text evidence="2">Belongs to the inositol monophosphatase superfamily.</text>
</comment>
<dbReference type="PANTHER" id="PTHR43200">
    <property type="entry name" value="PHOSPHATASE"/>
    <property type="match status" value="1"/>
</dbReference>
<keyword evidence="7" id="KW-1185">Reference proteome</keyword>
<dbReference type="RefSeq" id="WP_284391284.1">
    <property type="nucleotide sequence ID" value="NZ_BSNK01000002.1"/>
</dbReference>
<evidence type="ECO:0000256" key="4">
    <source>
        <dbReference type="ARBA" id="ARBA00022801"/>
    </source>
</evidence>